<dbReference type="InterPro" id="IPR008847">
    <property type="entry name" value="Suf"/>
</dbReference>
<keyword evidence="3" id="KW-0539">Nucleus</keyword>
<reference evidence="5 6" key="1">
    <citation type="journal article" date="2013" name="Curr. Biol.">
        <title>The Genome of the Foraminiferan Reticulomyxa filosa.</title>
        <authorList>
            <person name="Glockner G."/>
            <person name="Hulsmann N."/>
            <person name="Schleicher M."/>
            <person name="Noegel A.A."/>
            <person name="Eichinger L."/>
            <person name="Gallinger C."/>
            <person name="Pawlowski J."/>
            <person name="Sierra R."/>
            <person name="Euteneuer U."/>
            <person name="Pillet L."/>
            <person name="Moustafa A."/>
            <person name="Platzer M."/>
            <person name="Groth M."/>
            <person name="Szafranski K."/>
            <person name="Schliwa M."/>
        </authorList>
    </citation>
    <scope>NUCLEOTIDE SEQUENCE [LARGE SCALE GENOMIC DNA]</scope>
</reference>
<evidence type="ECO:0000256" key="2">
    <source>
        <dbReference type="ARBA" id="ARBA00022737"/>
    </source>
</evidence>
<comment type="subcellular location">
    <subcellularLocation>
        <location evidence="1">Nucleus</location>
    </subcellularLocation>
</comment>
<dbReference type="GO" id="GO:0003729">
    <property type="term" value="F:mRNA binding"/>
    <property type="evidence" value="ECO:0007669"/>
    <property type="project" value="TreeGrafter"/>
</dbReference>
<feature type="domain" description="Suppressor of forked" evidence="4">
    <location>
        <begin position="17"/>
        <end position="125"/>
    </location>
</feature>
<evidence type="ECO:0000259" key="4">
    <source>
        <dbReference type="Pfam" id="PF05843"/>
    </source>
</evidence>
<proteinExistence type="predicted"/>
<gene>
    <name evidence="5" type="ORF">RFI_16969</name>
</gene>
<comment type="caution">
    <text evidence="5">The sequence shown here is derived from an EMBL/GenBank/DDBJ whole genome shotgun (WGS) entry which is preliminary data.</text>
</comment>
<dbReference type="GO" id="GO:0031124">
    <property type="term" value="P:mRNA 3'-end processing"/>
    <property type="evidence" value="ECO:0007669"/>
    <property type="project" value="InterPro"/>
</dbReference>
<evidence type="ECO:0000256" key="3">
    <source>
        <dbReference type="ARBA" id="ARBA00023242"/>
    </source>
</evidence>
<dbReference type="Gene3D" id="1.25.40.10">
    <property type="entry name" value="Tetratricopeptide repeat domain"/>
    <property type="match status" value="1"/>
</dbReference>
<organism evidence="5 6">
    <name type="scientific">Reticulomyxa filosa</name>
    <dbReference type="NCBI Taxonomy" id="46433"/>
    <lineage>
        <taxon>Eukaryota</taxon>
        <taxon>Sar</taxon>
        <taxon>Rhizaria</taxon>
        <taxon>Retaria</taxon>
        <taxon>Foraminifera</taxon>
        <taxon>Monothalamids</taxon>
        <taxon>Reticulomyxidae</taxon>
        <taxon>Reticulomyxa</taxon>
    </lineage>
</organism>
<dbReference type="InterPro" id="IPR003107">
    <property type="entry name" value="HAT"/>
</dbReference>
<keyword evidence="2" id="KW-0677">Repeat</keyword>
<dbReference type="OrthoDB" id="3052012at2759"/>
<dbReference type="PANTHER" id="PTHR19980">
    <property type="entry name" value="RNA CLEAVAGE STIMULATION FACTOR"/>
    <property type="match status" value="1"/>
</dbReference>
<dbReference type="EMBL" id="ASPP01012804">
    <property type="protein sequence ID" value="ETO20250.1"/>
    <property type="molecule type" value="Genomic_DNA"/>
</dbReference>
<dbReference type="PANTHER" id="PTHR19980:SF0">
    <property type="entry name" value="CLEAVAGE STIMULATION FACTOR SUBUNIT 3"/>
    <property type="match status" value="1"/>
</dbReference>
<name>X6N1U8_RETFI</name>
<dbReference type="AlphaFoldDB" id="X6N1U8"/>
<sequence length="129" mass="15636">FFYSLKKHTHICIWTTKKKKGECFDYVIKCVGQDIHADRLWKRYLTFLKKSVGAKSGEEIDRIRRVYHKALRIPMDNLEQIWDSYVLWEQNTNKDLAEALIDVHREAYNLAQQVHKDRKRYRRGIILHF</sequence>
<evidence type="ECO:0000313" key="6">
    <source>
        <dbReference type="Proteomes" id="UP000023152"/>
    </source>
</evidence>
<dbReference type="InterPro" id="IPR045243">
    <property type="entry name" value="Rna14-like"/>
</dbReference>
<dbReference type="Proteomes" id="UP000023152">
    <property type="component" value="Unassembled WGS sequence"/>
</dbReference>
<evidence type="ECO:0000256" key="1">
    <source>
        <dbReference type="ARBA" id="ARBA00004123"/>
    </source>
</evidence>
<dbReference type="Pfam" id="PF05843">
    <property type="entry name" value="Suf"/>
    <property type="match status" value="1"/>
</dbReference>
<protein>
    <recommendedName>
        <fullName evidence="4">Suppressor of forked domain-containing protein</fullName>
    </recommendedName>
</protein>
<evidence type="ECO:0000313" key="5">
    <source>
        <dbReference type="EMBL" id="ETO20250.1"/>
    </source>
</evidence>
<dbReference type="InterPro" id="IPR011990">
    <property type="entry name" value="TPR-like_helical_dom_sf"/>
</dbReference>
<keyword evidence="6" id="KW-1185">Reference proteome</keyword>
<dbReference type="SUPFAM" id="SSF48452">
    <property type="entry name" value="TPR-like"/>
    <property type="match status" value="1"/>
</dbReference>
<dbReference type="GO" id="GO:0005634">
    <property type="term" value="C:nucleus"/>
    <property type="evidence" value="ECO:0007669"/>
    <property type="project" value="UniProtKB-SubCell"/>
</dbReference>
<accession>X6N1U8</accession>
<feature type="non-terminal residue" evidence="5">
    <location>
        <position position="1"/>
    </location>
</feature>
<dbReference type="SMART" id="SM00386">
    <property type="entry name" value="HAT"/>
    <property type="match status" value="2"/>
</dbReference>